<dbReference type="VEuPathDB" id="FungiDB:H310_03709"/>
<accession>A0A024UJR9</accession>
<feature type="region of interest" description="Disordered" evidence="1">
    <location>
        <begin position="1"/>
        <end position="38"/>
    </location>
</feature>
<proteinExistence type="predicted"/>
<feature type="transmembrane region" description="Helical" evidence="2">
    <location>
        <begin position="392"/>
        <end position="413"/>
    </location>
</feature>
<feature type="domain" description="DUF4349" evidence="3">
    <location>
        <begin position="153"/>
        <end position="410"/>
    </location>
</feature>
<evidence type="ECO:0000256" key="2">
    <source>
        <dbReference type="SAM" id="Phobius"/>
    </source>
</evidence>
<dbReference type="GeneID" id="20080759"/>
<reference evidence="4" key="1">
    <citation type="submission" date="2013-12" db="EMBL/GenBank/DDBJ databases">
        <title>The Genome Sequence of Aphanomyces invadans NJM9701.</title>
        <authorList>
            <consortium name="The Broad Institute Genomics Platform"/>
            <person name="Russ C."/>
            <person name="Tyler B."/>
            <person name="van West P."/>
            <person name="Dieguez-Uribeondo J."/>
            <person name="Young S.K."/>
            <person name="Zeng Q."/>
            <person name="Gargeya S."/>
            <person name="Fitzgerald M."/>
            <person name="Abouelleil A."/>
            <person name="Alvarado L."/>
            <person name="Chapman S.B."/>
            <person name="Gainer-Dewar J."/>
            <person name="Goldberg J."/>
            <person name="Griggs A."/>
            <person name="Gujja S."/>
            <person name="Hansen M."/>
            <person name="Howarth C."/>
            <person name="Imamovic A."/>
            <person name="Ireland A."/>
            <person name="Larimer J."/>
            <person name="McCowan C."/>
            <person name="Murphy C."/>
            <person name="Pearson M."/>
            <person name="Poon T.W."/>
            <person name="Priest M."/>
            <person name="Roberts A."/>
            <person name="Saif S."/>
            <person name="Shea T."/>
            <person name="Sykes S."/>
            <person name="Wortman J."/>
            <person name="Nusbaum C."/>
            <person name="Birren B."/>
        </authorList>
    </citation>
    <scope>NUCLEOTIDE SEQUENCE [LARGE SCALE GENOMIC DNA]</scope>
    <source>
        <strain evidence="4">NJM9701</strain>
    </source>
</reference>
<evidence type="ECO:0000256" key="1">
    <source>
        <dbReference type="SAM" id="MobiDB-lite"/>
    </source>
</evidence>
<dbReference type="InterPro" id="IPR025645">
    <property type="entry name" value="DUF4349"/>
</dbReference>
<organism evidence="4">
    <name type="scientific">Aphanomyces invadans</name>
    <dbReference type="NCBI Taxonomy" id="157072"/>
    <lineage>
        <taxon>Eukaryota</taxon>
        <taxon>Sar</taxon>
        <taxon>Stramenopiles</taxon>
        <taxon>Oomycota</taxon>
        <taxon>Saprolegniomycetes</taxon>
        <taxon>Saprolegniales</taxon>
        <taxon>Verrucalvaceae</taxon>
        <taxon>Aphanomyces</taxon>
    </lineage>
</organism>
<sequence length="430" mass="46312">MLRRSTTCSEDTSNPGTASTSTAASSTPLPSIPPSRRHPRRWSGMPFLGQVNLLIFVGLFVMALASQVVDETASVRIPPGSKSGRMTFAESAQLQAGELSVNALGGGEFMAKAPGMRAMPSAFASDASPSLGQDIASSFRQSPKSFDASKVDRMLVWNGHVDLVVAFGVSEAWTNLQQRIQELVNDATSNGYIENESEHSHERYIPHDCRNSKDNSTTSCPDGNYGRTVVLRSWSVVWRVPSSLFATSLDAAAALVIPGVSWVKDKSASASDITEQFIDTKSRESMLTAAYNTLEKVLVQATTTAEVMDVMRELQRVAESLDQTQQHAAYLSKSASLSTLRVSIDEAPPSRLLVVITPAIEAHEAEEPWTPAASVSRAFHWLKKTFQWTMDALIVAVIVGGPVAAVATAAVVAGRSCLRPQGIPAYDRVE</sequence>
<dbReference type="Pfam" id="PF14257">
    <property type="entry name" value="DUF4349"/>
    <property type="match status" value="1"/>
</dbReference>
<dbReference type="AlphaFoldDB" id="A0A024UJR9"/>
<gene>
    <name evidence="4" type="ORF">H310_03709</name>
</gene>
<protein>
    <recommendedName>
        <fullName evidence="3">DUF4349 domain-containing protein</fullName>
    </recommendedName>
</protein>
<keyword evidence="2" id="KW-1133">Transmembrane helix</keyword>
<feature type="compositionally biased region" description="Polar residues" evidence="1">
    <location>
        <begin position="1"/>
        <end position="11"/>
    </location>
</feature>
<name>A0A024UJR9_9STRA</name>
<keyword evidence="2" id="KW-0812">Transmembrane</keyword>
<evidence type="ECO:0000259" key="3">
    <source>
        <dbReference type="Pfam" id="PF14257"/>
    </source>
</evidence>
<feature type="compositionally biased region" description="Low complexity" evidence="1">
    <location>
        <begin position="12"/>
        <end position="29"/>
    </location>
</feature>
<evidence type="ECO:0000313" key="4">
    <source>
        <dbReference type="EMBL" id="ETW06117.1"/>
    </source>
</evidence>
<keyword evidence="2" id="KW-0472">Membrane</keyword>
<feature type="transmembrane region" description="Helical" evidence="2">
    <location>
        <begin position="47"/>
        <end position="69"/>
    </location>
</feature>
<dbReference type="OrthoDB" id="198611at2759"/>
<dbReference type="RefSeq" id="XP_008865894.1">
    <property type="nucleotide sequence ID" value="XM_008867672.1"/>
</dbReference>
<dbReference type="EMBL" id="KI913956">
    <property type="protein sequence ID" value="ETW06117.1"/>
    <property type="molecule type" value="Genomic_DNA"/>
</dbReference>